<dbReference type="GO" id="GO:0006741">
    <property type="term" value="P:NADP+ biosynthetic process"/>
    <property type="evidence" value="ECO:0007669"/>
    <property type="project" value="InterPro"/>
</dbReference>
<dbReference type="PANTHER" id="PTHR20275">
    <property type="entry name" value="NAD KINASE"/>
    <property type="match status" value="1"/>
</dbReference>
<evidence type="ECO:0008006" key="9">
    <source>
        <dbReference type="Google" id="ProtNLM"/>
    </source>
</evidence>
<dbReference type="EMBL" id="VLTN01000089">
    <property type="protein sequence ID" value="KAA0146388.1"/>
    <property type="molecule type" value="Genomic_DNA"/>
</dbReference>
<evidence type="ECO:0000256" key="4">
    <source>
        <dbReference type="ARBA" id="ARBA00022857"/>
    </source>
</evidence>
<dbReference type="Gene3D" id="2.60.200.30">
    <property type="entry name" value="Probable inorganic polyphosphate/atp-NAD kinase, domain 2"/>
    <property type="match status" value="1"/>
</dbReference>
<evidence type="ECO:0000256" key="1">
    <source>
        <dbReference type="ARBA" id="ARBA00010995"/>
    </source>
</evidence>
<name>A0A5A8C0D0_CAFRO</name>
<dbReference type="HAMAP" id="MF_00361">
    <property type="entry name" value="NAD_kinase"/>
    <property type="match status" value="1"/>
</dbReference>
<dbReference type="InterPro" id="IPR017438">
    <property type="entry name" value="ATP-NAD_kinase_N"/>
</dbReference>
<dbReference type="AlphaFoldDB" id="A0A5A8C0D0"/>
<evidence type="ECO:0000256" key="2">
    <source>
        <dbReference type="ARBA" id="ARBA00022679"/>
    </source>
</evidence>
<keyword evidence="8" id="KW-1185">Reference proteome</keyword>
<dbReference type="PANTHER" id="PTHR20275:SF0">
    <property type="entry name" value="NAD KINASE"/>
    <property type="match status" value="1"/>
</dbReference>
<comment type="similarity">
    <text evidence="1">Belongs to the NAD kinase family.</text>
</comment>
<evidence type="ECO:0000256" key="5">
    <source>
        <dbReference type="ARBA" id="ARBA00023027"/>
    </source>
</evidence>
<evidence type="ECO:0000313" key="8">
    <source>
        <dbReference type="Proteomes" id="UP000323011"/>
    </source>
</evidence>
<feature type="region of interest" description="Disordered" evidence="6">
    <location>
        <begin position="513"/>
        <end position="532"/>
    </location>
</feature>
<evidence type="ECO:0000313" key="7">
    <source>
        <dbReference type="EMBL" id="KAA0146388.1"/>
    </source>
</evidence>
<dbReference type="SUPFAM" id="SSF111331">
    <property type="entry name" value="NAD kinase/diacylglycerol kinase-like"/>
    <property type="match status" value="1"/>
</dbReference>
<dbReference type="Pfam" id="PF01513">
    <property type="entry name" value="NAD_kinase"/>
    <property type="match status" value="1"/>
</dbReference>
<dbReference type="Gene3D" id="3.40.50.10330">
    <property type="entry name" value="Probable inorganic polyphosphate/atp-NAD kinase, domain 1"/>
    <property type="match status" value="1"/>
</dbReference>
<dbReference type="InterPro" id="IPR016064">
    <property type="entry name" value="NAD/diacylglycerol_kinase_sf"/>
</dbReference>
<sequence>MHWGARRGAGALRRAAAASARAAALLCRAHSCRTTPSSKAQAPRFVDEQGTKWLRWEQRPTRFLLIKKPGVEQPREALRLIASWLKDDWGAARVLVEPSVLIEDDSLAGRGAEAFCGSEGEARDVDAVISLGGDGTILYANTLFGNKRVPPVIAFALGTVGFLTPFPPRNFEAVLQRVLSEGCAAQSRPRLALSVVEGNRPPDDTTGQARRGMGRQAQGAAGLVAVNEVVVARKGPAHPGAPTLACTVNGRATATGGGEGLILATATGSTAYSLSAGGPVVAPTVQGVLLTPLSPAVAATPAVIPADSVVAIDVVPVGHSALAAAGEAGLVAAGLDTVANRCREGFANKRAGSRLGTEAEAASGATRNSSAGDSWGGSPDGHTTTTAAAAAAATAAAAAAATAAGEEAAAGNSTLGRGAGAYGVETLPAAVVGNYGGWAAPGRLARAGVAAVQPSSSCVSVDVDGKPGLSLSVGDRLVITQSPWPLVTVTASSPLGDWLSDITSVLNWNLQPSRRSGGEAGDRPPHLRPGGT</sequence>
<gene>
    <name evidence="7" type="ORF">FNF29_08074</name>
</gene>
<protein>
    <recommendedName>
        <fullName evidence="9">NAD(+) kinase</fullName>
    </recommendedName>
</protein>
<evidence type="ECO:0000256" key="3">
    <source>
        <dbReference type="ARBA" id="ARBA00022777"/>
    </source>
</evidence>
<dbReference type="InterPro" id="IPR002504">
    <property type="entry name" value="NADK"/>
</dbReference>
<reference evidence="7 8" key="1">
    <citation type="submission" date="2019-07" db="EMBL/GenBank/DDBJ databases">
        <title>Genomes of Cafeteria roenbergensis.</title>
        <authorList>
            <person name="Fischer M.G."/>
            <person name="Hackl T."/>
            <person name="Roman M."/>
        </authorList>
    </citation>
    <scope>NUCLEOTIDE SEQUENCE [LARGE SCALE GENOMIC DNA]</scope>
    <source>
        <strain evidence="7 8">BVI</strain>
    </source>
</reference>
<feature type="region of interest" description="Disordered" evidence="6">
    <location>
        <begin position="355"/>
        <end position="387"/>
    </location>
</feature>
<accession>A0A5A8C0D0</accession>
<keyword evidence="3" id="KW-0418">Kinase</keyword>
<dbReference type="Pfam" id="PF20143">
    <property type="entry name" value="NAD_kinase_C"/>
    <property type="match status" value="1"/>
</dbReference>
<comment type="caution">
    <text evidence="7">The sequence shown here is derived from an EMBL/GenBank/DDBJ whole genome shotgun (WGS) entry which is preliminary data.</text>
</comment>
<dbReference type="Proteomes" id="UP000323011">
    <property type="component" value="Unassembled WGS sequence"/>
</dbReference>
<keyword evidence="5" id="KW-0520">NAD</keyword>
<dbReference type="GO" id="GO:0003951">
    <property type="term" value="F:NAD+ kinase activity"/>
    <property type="evidence" value="ECO:0007669"/>
    <property type="project" value="InterPro"/>
</dbReference>
<keyword evidence="2" id="KW-0808">Transferase</keyword>
<feature type="compositionally biased region" description="Basic and acidic residues" evidence="6">
    <location>
        <begin position="516"/>
        <end position="525"/>
    </location>
</feature>
<evidence type="ECO:0000256" key="6">
    <source>
        <dbReference type="SAM" id="MobiDB-lite"/>
    </source>
</evidence>
<dbReference type="GO" id="GO:0019674">
    <property type="term" value="P:NAD+ metabolic process"/>
    <property type="evidence" value="ECO:0007669"/>
    <property type="project" value="InterPro"/>
</dbReference>
<dbReference type="InterPro" id="IPR017437">
    <property type="entry name" value="ATP-NAD_kinase_PpnK-typ_C"/>
</dbReference>
<organism evidence="7 8">
    <name type="scientific">Cafeteria roenbergensis</name>
    <name type="common">Marine flagellate</name>
    <dbReference type="NCBI Taxonomy" id="33653"/>
    <lineage>
        <taxon>Eukaryota</taxon>
        <taxon>Sar</taxon>
        <taxon>Stramenopiles</taxon>
        <taxon>Bigyra</taxon>
        <taxon>Opalozoa</taxon>
        <taxon>Bicosoecida</taxon>
        <taxon>Cafeteriaceae</taxon>
        <taxon>Cafeteria</taxon>
    </lineage>
</organism>
<proteinExistence type="inferred from homology"/>
<keyword evidence="4" id="KW-0521">NADP</keyword>